<reference evidence="1 2" key="1">
    <citation type="submission" date="2014-06" db="EMBL/GenBank/DDBJ databases">
        <title>Draft genome sequence of Bacillus gaemokensis JCM 15801 (MCCC 1A00707).</title>
        <authorList>
            <person name="Lai Q."/>
            <person name="Liu Y."/>
            <person name="Shao Z."/>
        </authorList>
    </citation>
    <scope>NUCLEOTIDE SEQUENCE [LARGE SCALE GENOMIC DNA]</scope>
    <source>
        <strain evidence="1 2">JCM 15801</strain>
    </source>
</reference>
<sequence>MKCILADYCSLYKSDSCNKYCSSYIAVHGTNGKSGRSFTTSLPDEYKFITAKNSPVRESQPKVYKSIDAYIGTFKRQFGSTEVQDVTSKIKSLYLYSDEPGTGKTTTASAVTNEWLIYHYIGSLQNGLQPLQIPAFFLDVNHFQTLFNEFNRSNIPKEVAEKSAKEYYRRMSNAKTAPFAVLDDIGVRSATEAFRGDLHAVINHRVTNGLPTVYTSNISIDELESVFDRRLYDRVRDLCVVLPFEGESKRGMRR</sequence>
<organism evidence="1 2">
    <name type="scientific">Bacillus gaemokensis</name>
    <dbReference type="NCBI Taxonomy" id="574375"/>
    <lineage>
        <taxon>Bacteria</taxon>
        <taxon>Bacillati</taxon>
        <taxon>Bacillota</taxon>
        <taxon>Bacilli</taxon>
        <taxon>Bacillales</taxon>
        <taxon>Bacillaceae</taxon>
        <taxon>Bacillus</taxon>
        <taxon>Bacillus cereus group</taxon>
    </lineage>
</organism>
<dbReference type="SUPFAM" id="SSF52540">
    <property type="entry name" value="P-loop containing nucleoside triphosphate hydrolases"/>
    <property type="match status" value="1"/>
</dbReference>
<keyword evidence="2" id="KW-1185">Reference proteome</keyword>
<protein>
    <submittedName>
        <fullName evidence="1">DNA replication protein</fullName>
    </submittedName>
</protein>
<comment type="caution">
    <text evidence="1">The sequence shown here is derived from an EMBL/GenBank/DDBJ whole genome shotgun (WGS) entry which is preliminary data.</text>
</comment>
<dbReference type="OrthoDB" id="2365470at2"/>
<evidence type="ECO:0000313" key="1">
    <source>
        <dbReference type="EMBL" id="KEK22512.1"/>
    </source>
</evidence>
<proteinExistence type="predicted"/>
<dbReference type="Proteomes" id="UP000027778">
    <property type="component" value="Unassembled WGS sequence"/>
</dbReference>
<name>A0A073K7U0_9BACI</name>
<gene>
    <name evidence="1" type="ORF">BAGA_19125</name>
</gene>
<accession>A0A073K7U0</accession>
<dbReference type="InterPro" id="IPR027417">
    <property type="entry name" value="P-loop_NTPase"/>
</dbReference>
<dbReference type="Gene3D" id="3.40.50.300">
    <property type="entry name" value="P-loop containing nucleotide triphosphate hydrolases"/>
    <property type="match status" value="1"/>
</dbReference>
<dbReference type="EMBL" id="JOTM01000030">
    <property type="protein sequence ID" value="KEK22512.1"/>
    <property type="molecule type" value="Genomic_DNA"/>
</dbReference>
<dbReference type="eggNOG" id="COG1484">
    <property type="taxonomic scope" value="Bacteria"/>
</dbReference>
<dbReference type="STRING" id="574375.AZF08_13785"/>
<dbReference type="RefSeq" id="WP_033677396.1">
    <property type="nucleotide sequence ID" value="NZ_JOTM01000030.1"/>
</dbReference>
<dbReference type="AlphaFoldDB" id="A0A073K7U0"/>
<evidence type="ECO:0000313" key="2">
    <source>
        <dbReference type="Proteomes" id="UP000027778"/>
    </source>
</evidence>